<evidence type="ECO:0000313" key="2">
    <source>
        <dbReference type="Proteomes" id="UP000264840"/>
    </source>
</evidence>
<organism evidence="1 2">
    <name type="scientific">Haplochromis burtoni</name>
    <name type="common">Burton's mouthbrooder</name>
    <name type="synonym">Chromis burtoni</name>
    <dbReference type="NCBI Taxonomy" id="8153"/>
    <lineage>
        <taxon>Eukaryota</taxon>
        <taxon>Metazoa</taxon>
        <taxon>Chordata</taxon>
        <taxon>Craniata</taxon>
        <taxon>Vertebrata</taxon>
        <taxon>Euteleostomi</taxon>
        <taxon>Actinopterygii</taxon>
        <taxon>Neopterygii</taxon>
        <taxon>Teleostei</taxon>
        <taxon>Neoteleostei</taxon>
        <taxon>Acanthomorphata</taxon>
        <taxon>Ovalentaria</taxon>
        <taxon>Cichlomorphae</taxon>
        <taxon>Cichliformes</taxon>
        <taxon>Cichlidae</taxon>
        <taxon>African cichlids</taxon>
        <taxon>Pseudocrenilabrinae</taxon>
        <taxon>Haplochromini</taxon>
        <taxon>Haplochromis</taxon>
    </lineage>
</organism>
<proteinExistence type="predicted"/>
<dbReference type="GeneTree" id="ENSGT00940000177513"/>
<dbReference type="AlphaFoldDB" id="A0A3Q2VY98"/>
<dbReference type="Proteomes" id="UP000264840">
    <property type="component" value="Unplaced"/>
</dbReference>
<evidence type="ECO:0000313" key="1">
    <source>
        <dbReference type="Ensembl" id="ENSHBUP00000013553.1"/>
    </source>
</evidence>
<sequence>HTVTCMTTVPDLCGEPPSKAVSNSAISFLSSLSSSLSKTSSQYLRPLAFVFTFSLK</sequence>
<dbReference type="Ensembl" id="ENSHBUT00000021314.1">
    <property type="protein sequence ID" value="ENSHBUP00000013553.1"/>
    <property type="gene ID" value="ENSHBUG00000015345.1"/>
</dbReference>
<accession>A0A3Q2VY98</accession>
<keyword evidence="2" id="KW-1185">Reference proteome</keyword>
<name>A0A3Q2VY98_HAPBU</name>
<protein>
    <submittedName>
        <fullName evidence="1">Uncharacterized protein</fullName>
    </submittedName>
</protein>
<dbReference type="OMA" id="CMTTVPD"/>
<reference evidence="1" key="1">
    <citation type="submission" date="2025-08" db="UniProtKB">
        <authorList>
            <consortium name="Ensembl"/>
        </authorList>
    </citation>
    <scope>IDENTIFICATION</scope>
</reference>
<reference evidence="1" key="2">
    <citation type="submission" date="2025-09" db="UniProtKB">
        <authorList>
            <consortium name="Ensembl"/>
        </authorList>
    </citation>
    <scope>IDENTIFICATION</scope>
</reference>